<keyword evidence="4" id="KW-0808">Transferase</keyword>
<evidence type="ECO:0000256" key="4">
    <source>
        <dbReference type="ARBA" id="ARBA00022679"/>
    </source>
</evidence>
<organism evidence="9 10">
    <name type="scientific">Candidatus Chisholmbacteria bacterium RIFCSPLOWO2_01_FULL_49_14</name>
    <dbReference type="NCBI Taxonomy" id="1797593"/>
    <lineage>
        <taxon>Bacteria</taxon>
        <taxon>Candidatus Chisholmiibacteriota</taxon>
    </lineage>
</organism>
<sequence>MKTPSFTLSFTIQRSRLVAIHHWFEKHAATLVLFLLTTFSTLGFIFYYLNGLGLAYNDARSHLDIGRRVVEGLKPGLAQLGSVWLPLPHILMAPTVWNDFMWHSGLAGAIQSMASFVATALLIYAFLRKLGIGMLGRLLAVAVFTANLNILYLQSTAMTELLLTATMLAGVYQLLVWFTEERIQNLISAGLWIMLSSLVRYEGWFLLFFASLLVIFYTWRKKGYKVTEGTYILFATLAGLGIALWLLWNALIFKDPFYFSFGPYSARAQQEQLEQAGVLATKGDLFLSLKIYLLALVYNSYAFNAFLGLLGAILFWTDKKLKTGVKVVSLLLLAPLLFNILALYLGHSVLFIQGVSGNTWFNVRYGAMMVPSIAIFMGYLVHRLKDLRWVLIGLFAFVTFFALANGDAVTIDDARVGSSQKNVSEISGYLNSHAKDEKGFILISAASHDAIIFSSGLPMKRFIHEGTGAYWESATTSPDRWARWIVARTHDDNDLTWKAVSKVPTFFEAYTLVAKYPFADVYELNPEFFGNLIKEPVLGKLK</sequence>
<keyword evidence="7 8" id="KW-0472">Membrane</keyword>
<gene>
    <name evidence="9" type="ORF">A3A65_04840</name>
</gene>
<feature type="transmembrane region" description="Helical" evidence="8">
    <location>
        <begin position="291"/>
        <end position="315"/>
    </location>
</feature>
<feature type="transmembrane region" description="Helical" evidence="8">
    <location>
        <begin position="109"/>
        <end position="127"/>
    </location>
</feature>
<name>A0A1G1W484_9BACT</name>
<dbReference type="Proteomes" id="UP000176723">
    <property type="component" value="Unassembled WGS sequence"/>
</dbReference>
<feature type="transmembrane region" description="Helical" evidence="8">
    <location>
        <begin position="31"/>
        <end position="56"/>
    </location>
</feature>
<dbReference type="GO" id="GO:0009103">
    <property type="term" value="P:lipopolysaccharide biosynthetic process"/>
    <property type="evidence" value="ECO:0007669"/>
    <property type="project" value="UniProtKB-ARBA"/>
</dbReference>
<dbReference type="GO" id="GO:0005886">
    <property type="term" value="C:plasma membrane"/>
    <property type="evidence" value="ECO:0007669"/>
    <property type="project" value="UniProtKB-SubCell"/>
</dbReference>
<reference evidence="9 10" key="1">
    <citation type="journal article" date="2016" name="Nat. Commun.">
        <title>Thousands of microbial genomes shed light on interconnected biogeochemical processes in an aquifer system.</title>
        <authorList>
            <person name="Anantharaman K."/>
            <person name="Brown C.T."/>
            <person name="Hug L.A."/>
            <person name="Sharon I."/>
            <person name="Castelle C.J."/>
            <person name="Probst A.J."/>
            <person name="Thomas B.C."/>
            <person name="Singh A."/>
            <person name="Wilkins M.J."/>
            <person name="Karaoz U."/>
            <person name="Brodie E.L."/>
            <person name="Williams K.H."/>
            <person name="Hubbard S.S."/>
            <person name="Banfield J.F."/>
        </authorList>
    </citation>
    <scope>NUCLEOTIDE SEQUENCE [LARGE SCALE GENOMIC DNA]</scope>
</reference>
<feature type="transmembrane region" description="Helical" evidence="8">
    <location>
        <begin position="327"/>
        <end position="345"/>
    </location>
</feature>
<dbReference type="EMBL" id="MHCL01000003">
    <property type="protein sequence ID" value="OGY22451.1"/>
    <property type="molecule type" value="Genomic_DNA"/>
</dbReference>
<evidence type="ECO:0000256" key="3">
    <source>
        <dbReference type="ARBA" id="ARBA00022676"/>
    </source>
</evidence>
<keyword evidence="5 8" id="KW-0812">Transmembrane</keyword>
<evidence type="ECO:0000256" key="2">
    <source>
        <dbReference type="ARBA" id="ARBA00022475"/>
    </source>
</evidence>
<feature type="transmembrane region" description="Helical" evidence="8">
    <location>
        <begin position="231"/>
        <end position="253"/>
    </location>
</feature>
<feature type="transmembrane region" description="Helical" evidence="8">
    <location>
        <begin position="201"/>
        <end position="219"/>
    </location>
</feature>
<proteinExistence type="predicted"/>
<dbReference type="PANTHER" id="PTHR33908">
    <property type="entry name" value="MANNOSYLTRANSFERASE YKCB-RELATED"/>
    <property type="match status" value="1"/>
</dbReference>
<keyword evidence="3" id="KW-0328">Glycosyltransferase</keyword>
<dbReference type="InterPro" id="IPR050297">
    <property type="entry name" value="LipidA_mod_glycosyltrf_83"/>
</dbReference>
<keyword evidence="2" id="KW-1003">Cell membrane</keyword>
<evidence type="ECO:0000256" key="6">
    <source>
        <dbReference type="ARBA" id="ARBA00022989"/>
    </source>
</evidence>
<feature type="transmembrane region" description="Helical" evidence="8">
    <location>
        <begin position="365"/>
        <end position="382"/>
    </location>
</feature>
<dbReference type="GO" id="GO:0016763">
    <property type="term" value="F:pentosyltransferase activity"/>
    <property type="evidence" value="ECO:0007669"/>
    <property type="project" value="TreeGrafter"/>
</dbReference>
<feature type="transmembrane region" description="Helical" evidence="8">
    <location>
        <begin position="389"/>
        <end position="406"/>
    </location>
</feature>
<keyword evidence="6 8" id="KW-1133">Transmembrane helix</keyword>
<evidence type="ECO:0000256" key="5">
    <source>
        <dbReference type="ARBA" id="ARBA00022692"/>
    </source>
</evidence>
<evidence type="ECO:0000313" key="10">
    <source>
        <dbReference type="Proteomes" id="UP000176723"/>
    </source>
</evidence>
<dbReference type="AlphaFoldDB" id="A0A1G1W484"/>
<dbReference type="PANTHER" id="PTHR33908:SF11">
    <property type="entry name" value="MEMBRANE PROTEIN"/>
    <property type="match status" value="1"/>
</dbReference>
<evidence type="ECO:0000256" key="1">
    <source>
        <dbReference type="ARBA" id="ARBA00004651"/>
    </source>
</evidence>
<dbReference type="STRING" id="1797593.A3A65_04840"/>
<accession>A0A1G1W484</accession>
<evidence type="ECO:0000313" key="9">
    <source>
        <dbReference type="EMBL" id="OGY22451.1"/>
    </source>
</evidence>
<comment type="subcellular location">
    <subcellularLocation>
        <location evidence="1">Cell membrane</location>
        <topology evidence="1">Multi-pass membrane protein</topology>
    </subcellularLocation>
</comment>
<evidence type="ECO:0000256" key="8">
    <source>
        <dbReference type="SAM" id="Phobius"/>
    </source>
</evidence>
<comment type="caution">
    <text evidence="9">The sequence shown here is derived from an EMBL/GenBank/DDBJ whole genome shotgun (WGS) entry which is preliminary data.</text>
</comment>
<evidence type="ECO:0000256" key="7">
    <source>
        <dbReference type="ARBA" id="ARBA00023136"/>
    </source>
</evidence>
<feature type="transmembrane region" description="Helical" evidence="8">
    <location>
        <begin position="134"/>
        <end position="153"/>
    </location>
</feature>
<protein>
    <submittedName>
        <fullName evidence="9">Uncharacterized protein</fullName>
    </submittedName>
</protein>